<accession>A0A1Y1CNI3</accession>
<dbReference type="RefSeq" id="WP_096431921.1">
    <property type="nucleotide sequence ID" value="NZ_AP018042.1"/>
</dbReference>
<dbReference type="Proteomes" id="UP000218267">
    <property type="component" value="Chromosome"/>
</dbReference>
<evidence type="ECO:0000313" key="2">
    <source>
        <dbReference type="Proteomes" id="UP000218267"/>
    </source>
</evidence>
<dbReference type="KEGG" id="mbas:ALGA_3706"/>
<reference evidence="2" key="2">
    <citation type="journal article" date="2020" name="Antonie Van Leeuwenhoek">
        <title>Labilibaculum antarcticum sp. nov., a novel facultative anaerobic, psychrotorelant bacterium isolated from marine sediment of Antarctica.</title>
        <authorList>
            <person name="Watanabe M."/>
            <person name="Kojima H."/>
            <person name="Fukui M."/>
        </authorList>
    </citation>
    <scope>NUCLEOTIDE SEQUENCE [LARGE SCALE GENOMIC DNA]</scope>
    <source>
        <strain evidence="2">SPP2</strain>
    </source>
</reference>
<dbReference type="EMBL" id="AP018042">
    <property type="protein sequence ID" value="BAX81998.1"/>
    <property type="molecule type" value="Genomic_DNA"/>
</dbReference>
<dbReference type="AlphaFoldDB" id="A0A1Y1CNI3"/>
<gene>
    <name evidence="1" type="ORF">ALGA_3706</name>
</gene>
<sequence length="244" mass="28473">MKRHYFFIILFIIGSFSCAKDNEYSGYIDENEALLESLNEVDGRDHTYNYDFKLLQFREKVDYYAPVSFSQALSSIPSVMRDKINLLSIDDLPFTPAQQQANIVTSWNAFNKLVFQVQFSYLENTTGYQTDFKDFFIISITQYPEDPFLDPETTLAMEENLPSNYQKLVLEGTHPLYYKPAAGIWPRMFDYYKFIEEDNLLDKESTGSSQYYTWYNGLIYKIGFNMDVSGTDHEALIRKIILGS</sequence>
<reference evidence="1 2" key="1">
    <citation type="journal article" date="2018" name="Mar. Genomics">
        <title>Complete genome sequence of Marinifilaceae bacterium strain SPP2, isolated from the Antarctic marine sediment.</title>
        <authorList>
            <person name="Watanabe M."/>
            <person name="Kojima H."/>
            <person name="Fukui M."/>
        </authorList>
    </citation>
    <scope>NUCLEOTIDE SEQUENCE [LARGE SCALE GENOMIC DNA]</scope>
    <source>
        <strain evidence="1 2">SPP2</strain>
    </source>
</reference>
<organism evidence="1 2">
    <name type="scientific">Labilibaculum antarcticum</name>
    <dbReference type="NCBI Taxonomy" id="1717717"/>
    <lineage>
        <taxon>Bacteria</taxon>
        <taxon>Pseudomonadati</taxon>
        <taxon>Bacteroidota</taxon>
        <taxon>Bacteroidia</taxon>
        <taxon>Marinilabiliales</taxon>
        <taxon>Marinifilaceae</taxon>
        <taxon>Labilibaculum</taxon>
    </lineage>
</organism>
<protein>
    <submittedName>
        <fullName evidence="1">Uncharacterized protein</fullName>
    </submittedName>
</protein>
<dbReference type="OrthoDB" id="1116171at2"/>
<name>A0A1Y1CNI3_9BACT</name>
<evidence type="ECO:0000313" key="1">
    <source>
        <dbReference type="EMBL" id="BAX81998.1"/>
    </source>
</evidence>
<dbReference type="PROSITE" id="PS51257">
    <property type="entry name" value="PROKAR_LIPOPROTEIN"/>
    <property type="match status" value="1"/>
</dbReference>
<keyword evidence="2" id="KW-1185">Reference proteome</keyword>
<proteinExistence type="predicted"/>